<dbReference type="EMBL" id="JASEJX010000016">
    <property type="protein sequence ID" value="KAK4513948.1"/>
    <property type="molecule type" value="Genomic_DNA"/>
</dbReference>
<evidence type="ECO:0000313" key="2">
    <source>
        <dbReference type="Proteomes" id="UP001304243"/>
    </source>
</evidence>
<dbReference type="Gene3D" id="3.80.10.10">
    <property type="entry name" value="Ribonuclease Inhibitor"/>
    <property type="match status" value="1"/>
</dbReference>
<sequence>MSSCSKLLHELLQCIVRHVNSNSEAPNTKDLKAFQLVCKSWSKPAQEVLYQHVKLAAHARSFATTITKAPHVGLFVQKVVFLENFDTNKRHLDEILQAIVQYCVNVKQIHSCFLHQTSDMVEFLLSEGNSIKGLEKLKTENHWRRVDPVDYEAVALRYRNTMKQLHLTHECLDKETTRFIEYRELEYKLYLFLALQQLDIAKYLFEDVNKMDHMLNSCSPSLSELFVEEWWSTTGIVVPPQDTITPNTTITKLRIKSARTTPETMHHFAIKFKALKELDARFNTGSESIEAIAAWWRHLTSISLALTRYTYGIQLSYFRQEPGVDQLIRCLDIVQKTAPTTCSRHFKLKYCYEACYESDMNSILMSWTPSSYDVATDQRYSTDFRLSDLVRSLQQLYSPDSIQLLFKNLDNVYEALAYTGDADSNPSDDDCAYLSGLSYDFVPAQKIKKRS</sequence>
<dbReference type="GeneID" id="89949641"/>
<dbReference type="AlphaFoldDB" id="A0AAN7DAX1"/>
<organism evidence="1 2">
    <name type="scientific">Mucor velutinosus</name>
    <dbReference type="NCBI Taxonomy" id="708070"/>
    <lineage>
        <taxon>Eukaryota</taxon>
        <taxon>Fungi</taxon>
        <taxon>Fungi incertae sedis</taxon>
        <taxon>Mucoromycota</taxon>
        <taxon>Mucoromycotina</taxon>
        <taxon>Mucoromycetes</taxon>
        <taxon>Mucorales</taxon>
        <taxon>Mucorineae</taxon>
        <taxon>Mucoraceae</taxon>
        <taxon>Mucor</taxon>
    </lineage>
</organism>
<gene>
    <name evidence="1" type="ORF">ATC70_005955</name>
</gene>
<accession>A0AAN7DAX1</accession>
<evidence type="ECO:0000313" key="1">
    <source>
        <dbReference type="EMBL" id="KAK4513948.1"/>
    </source>
</evidence>
<proteinExistence type="predicted"/>
<keyword evidence="2" id="KW-1185">Reference proteome</keyword>
<reference evidence="1 2" key="1">
    <citation type="submission" date="2022-11" db="EMBL/GenBank/DDBJ databases">
        <title>Mucor velutinosus strain NIH1002 WGS.</title>
        <authorList>
            <person name="Subramanian P."/>
            <person name="Mullikin J.C."/>
            <person name="Segre J.A."/>
            <person name="Zelazny A.M."/>
        </authorList>
    </citation>
    <scope>NUCLEOTIDE SEQUENCE [LARGE SCALE GENOMIC DNA]</scope>
    <source>
        <strain evidence="1 2">NIH1002</strain>
    </source>
</reference>
<protein>
    <submittedName>
        <fullName evidence="1">Uncharacterized protein</fullName>
    </submittedName>
</protein>
<comment type="caution">
    <text evidence="1">The sequence shown here is derived from an EMBL/GenBank/DDBJ whole genome shotgun (WGS) entry which is preliminary data.</text>
</comment>
<name>A0AAN7DAX1_9FUNG</name>
<dbReference type="RefSeq" id="XP_064680614.1">
    <property type="nucleotide sequence ID" value="XM_064825237.1"/>
</dbReference>
<dbReference type="SUPFAM" id="SSF52047">
    <property type="entry name" value="RNI-like"/>
    <property type="match status" value="1"/>
</dbReference>
<dbReference type="Proteomes" id="UP001304243">
    <property type="component" value="Unassembled WGS sequence"/>
</dbReference>
<dbReference type="InterPro" id="IPR032675">
    <property type="entry name" value="LRR_dom_sf"/>
</dbReference>